<evidence type="ECO:0000256" key="1">
    <source>
        <dbReference type="SAM" id="SignalP"/>
    </source>
</evidence>
<organism evidence="2 3">
    <name type="scientific">Ralstonia solanacearum</name>
    <name type="common">Pseudomonas solanacearum</name>
    <dbReference type="NCBI Taxonomy" id="305"/>
    <lineage>
        <taxon>Bacteria</taxon>
        <taxon>Pseudomonadati</taxon>
        <taxon>Pseudomonadota</taxon>
        <taxon>Betaproteobacteria</taxon>
        <taxon>Burkholderiales</taxon>
        <taxon>Burkholderiaceae</taxon>
        <taxon>Ralstonia</taxon>
        <taxon>Ralstonia solanacearum species complex</taxon>
    </lineage>
</organism>
<sequence length="143" mass="15536">MTLVRRRAVLATMLLVAAHGTIAAVPRTDRWIALPTQPDSRAWLDAGSVQRMPSGPVSAWVRVEASTPNSTRALRRMFDAVRGDAADFLYTIDCRTRQFSVSRAKLYQGALTLSEKRFGNDAGWQPVDGAGLAAAVAHHLCSS</sequence>
<name>A0AAD0WIJ6_RALSL</name>
<dbReference type="EMBL" id="CP022760">
    <property type="protein sequence ID" value="AXV84215.1"/>
    <property type="molecule type" value="Genomic_DNA"/>
</dbReference>
<reference evidence="2 3" key="1">
    <citation type="submission" date="2017-08" db="EMBL/GenBank/DDBJ databases">
        <title>Genome sequences of Ralstonia solanacearum Species Complex (RSSC) isolated from Potato bacterial wilts in Korea.</title>
        <authorList>
            <person name="Cho H."/>
            <person name="Song E.-S."/>
            <person name="Lee Y.K."/>
            <person name="Lee S."/>
            <person name="Lee S.-W."/>
            <person name="Jo A."/>
            <person name="Kim J.-G."/>
            <person name="Hwang I."/>
        </authorList>
    </citation>
    <scope>NUCLEOTIDE SEQUENCE [LARGE SCALE GENOMIC DNA]</scope>
    <source>
        <strain evidence="2 3">T98</strain>
        <plasmid evidence="2 3">unnamed</plasmid>
    </source>
</reference>
<gene>
    <name evidence="2" type="ORF">CJO77_22125</name>
</gene>
<feature type="signal peptide" evidence="1">
    <location>
        <begin position="1"/>
        <end position="23"/>
    </location>
</feature>
<dbReference type="AlphaFoldDB" id="A0AAD0WIJ6"/>
<evidence type="ECO:0000313" key="2">
    <source>
        <dbReference type="EMBL" id="AXV84215.1"/>
    </source>
</evidence>
<proteinExistence type="predicted"/>
<protein>
    <submittedName>
        <fullName evidence="2">Uncharacterized protein</fullName>
    </submittedName>
</protein>
<keyword evidence="2" id="KW-0614">Plasmid</keyword>
<keyword evidence="1" id="KW-0732">Signal</keyword>
<geneLocation type="plasmid" evidence="2 3">
    <name>unnamed</name>
</geneLocation>
<dbReference type="RefSeq" id="WP_118870604.1">
    <property type="nucleotide sequence ID" value="NZ_CP022760.1"/>
</dbReference>
<feature type="chain" id="PRO_5041973761" evidence="1">
    <location>
        <begin position="24"/>
        <end position="143"/>
    </location>
</feature>
<evidence type="ECO:0000313" key="3">
    <source>
        <dbReference type="Proteomes" id="UP000261758"/>
    </source>
</evidence>
<accession>A0AAD0WIJ6</accession>
<dbReference type="Proteomes" id="UP000261758">
    <property type="component" value="Plasmid unnamed"/>
</dbReference>